<evidence type="ECO:0000259" key="3">
    <source>
        <dbReference type="Pfam" id="PF24883"/>
    </source>
</evidence>
<gene>
    <name evidence="4" type="ORF">GGX14DRAFT_488449</name>
</gene>
<dbReference type="InterPro" id="IPR054471">
    <property type="entry name" value="GPIID_WHD"/>
</dbReference>
<accession>A0AAD7E4D2</accession>
<evidence type="ECO:0000313" key="4">
    <source>
        <dbReference type="EMBL" id="KAJ7227011.1"/>
    </source>
</evidence>
<feature type="domain" description="GPI inositol-deacylase winged helix" evidence="2">
    <location>
        <begin position="339"/>
        <end position="416"/>
    </location>
</feature>
<dbReference type="InterPro" id="IPR056884">
    <property type="entry name" value="NPHP3-like_N"/>
</dbReference>
<evidence type="ECO:0000259" key="2">
    <source>
        <dbReference type="Pfam" id="PF22939"/>
    </source>
</evidence>
<dbReference type="AlphaFoldDB" id="A0AAD7E4D2"/>
<dbReference type="Gene3D" id="3.40.50.300">
    <property type="entry name" value="P-loop containing nucleotide triphosphate hydrolases"/>
    <property type="match status" value="1"/>
</dbReference>
<keyword evidence="5" id="KW-1185">Reference proteome</keyword>
<dbReference type="PANTHER" id="PTHR10039:SF15">
    <property type="entry name" value="NACHT DOMAIN-CONTAINING PROTEIN"/>
    <property type="match status" value="1"/>
</dbReference>
<dbReference type="Pfam" id="PF24883">
    <property type="entry name" value="NPHP3_N"/>
    <property type="match status" value="1"/>
</dbReference>
<evidence type="ECO:0000256" key="1">
    <source>
        <dbReference type="ARBA" id="ARBA00022737"/>
    </source>
</evidence>
<comment type="caution">
    <text evidence="4">The sequence shown here is derived from an EMBL/GenBank/DDBJ whole genome shotgun (WGS) entry which is preliminary data.</text>
</comment>
<evidence type="ECO:0008006" key="6">
    <source>
        <dbReference type="Google" id="ProtNLM"/>
    </source>
</evidence>
<dbReference type="EMBL" id="JARJCW010000003">
    <property type="protein sequence ID" value="KAJ7227011.1"/>
    <property type="molecule type" value="Genomic_DNA"/>
</dbReference>
<keyword evidence="1" id="KW-0677">Repeat</keyword>
<proteinExistence type="predicted"/>
<feature type="non-terminal residue" evidence="4">
    <location>
        <position position="1"/>
    </location>
</feature>
<sequence length="507" mass="57004">MQGSLSDIMASQEMQGHQTETILGSILRMASAEEANKCLEIGEWLSKVNFWTMQNEHFSKHVPGTGVWLLESEDYNAWSGKSTQDSQMPNPSTGVGKTVLSSTIVNNLLESYKLSESKIAVLCVYCSYKRQKEQTVQELLSSILKQLVQHRMQPSEYIKMLHKRYQTKISKPSLSEIIAAIEEETKGYAIVFLVLDALDELAELGGTRVKLLDILSKLPSQFRLLVTSRDVGGIGDIFAWDKKLVIKAAVDDLKAYVRTRITSETRLMRLLKGNEKLSEEIVDKVSGNAQGMFLLACLHMDALMGKNNRKALMDALSTLPKEIHSTYDEALDRIDKQGDDDRELAHEIFMWLTHTVQPLSVKQLQHALACTEDTDEMDEDALTDPDILTSVCAGLVVIDNESQVIRLVHYTTQEYFEKIRENLFPDAQMRITRTALKYISICGPEVGYFADSEELRACHDSYPFFEYAAQNWGIHAKGLSSDSGDTNMVIDFLSNSGKMLCAMQSLL</sequence>
<evidence type="ECO:0000313" key="5">
    <source>
        <dbReference type="Proteomes" id="UP001219525"/>
    </source>
</evidence>
<dbReference type="PANTHER" id="PTHR10039">
    <property type="entry name" value="AMELOGENIN"/>
    <property type="match status" value="1"/>
</dbReference>
<name>A0AAD7E4D2_9AGAR</name>
<organism evidence="4 5">
    <name type="scientific">Mycena pura</name>
    <dbReference type="NCBI Taxonomy" id="153505"/>
    <lineage>
        <taxon>Eukaryota</taxon>
        <taxon>Fungi</taxon>
        <taxon>Dikarya</taxon>
        <taxon>Basidiomycota</taxon>
        <taxon>Agaricomycotina</taxon>
        <taxon>Agaricomycetes</taxon>
        <taxon>Agaricomycetidae</taxon>
        <taxon>Agaricales</taxon>
        <taxon>Marasmiineae</taxon>
        <taxon>Mycenaceae</taxon>
        <taxon>Mycena</taxon>
    </lineage>
</organism>
<dbReference type="Pfam" id="PF22939">
    <property type="entry name" value="WHD_GPIID"/>
    <property type="match status" value="1"/>
</dbReference>
<protein>
    <recommendedName>
        <fullName evidence="6">NACHT domain-containing protein</fullName>
    </recommendedName>
</protein>
<dbReference type="SUPFAM" id="SSF52540">
    <property type="entry name" value="P-loop containing nucleoside triphosphate hydrolases"/>
    <property type="match status" value="1"/>
</dbReference>
<reference evidence="4" key="1">
    <citation type="submission" date="2023-03" db="EMBL/GenBank/DDBJ databases">
        <title>Massive genome expansion in bonnet fungi (Mycena s.s.) driven by repeated elements and novel gene families across ecological guilds.</title>
        <authorList>
            <consortium name="Lawrence Berkeley National Laboratory"/>
            <person name="Harder C.B."/>
            <person name="Miyauchi S."/>
            <person name="Viragh M."/>
            <person name="Kuo A."/>
            <person name="Thoen E."/>
            <person name="Andreopoulos B."/>
            <person name="Lu D."/>
            <person name="Skrede I."/>
            <person name="Drula E."/>
            <person name="Henrissat B."/>
            <person name="Morin E."/>
            <person name="Kohler A."/>
            <person name="Barry K."/>
            <person name="LaButti K."/>
            <person name="Morin E."/>
            <person name="Salamov A."/>
            <person name="Lipzen A."/>
            <person name="Mereny Z."/>
            <person name="Hegedus B."/>
            <person name="Baldrian P."/>
            <person name="Stursova M."/>
            <person name="Weitz H."/>
            <person name="Taylor A."/>
            <person name="Grigoriev I.V."/>
            <person name="Nagy L.G."/>
            <person name="Martin F."/>
            <person name="Kauserud H."/>
        </authorList>
    </citation>
    <scope>NUCLEOTIDE SEQUENCE</scope>
    <source>
        <strain evidence="4">9144</strain>
    </source>
</reference>
<dbReference type="InterPro" id="IPR027417">
    <property type="entry name" value="P-loop_NTPase"/>
</dbReference>
<dbReference type="Proteomes" id="UP001219525">
    <property type="component" value="Unassembled WGS sequence"/>
</dbReference>
<feature type="domain" description="Nephrocystin 3-like N-terminal" evidence="3">
    <location>
        <begin position="64"/>
        <end position="229"/>
    </location>
</feature>